<evidence type="ECO:0000256" key="1">
    <source>
        <dbReference type="ARBA" id="ARBA00004651"/>
    </source>
</evidence>
<feature type="transmembrane region" description="Helical" evidence="7">
    <location>
        <begin position="299"/>
        <end position="323"/>
    </location>
</feature>
<feature type="transmembrane region" description="Helical" evidence="7">
    <location>
        <begin position="106"/>
        <end position="127"/>
    </location>
</feature>
<keyword evidence="6 7" id="KW-0472">Membrane</keyword>
<organism evidence="9 10">
    <name type="scientific">Paenibacillus filicis</name>
    <dbReference type="NCBI Taxonomy" id="669464"/>
    <lineage>
        <taxon>Bacteria</taxon>
        <taxon>Bacillati</taxon>
        <taxon>Bacillota</taxon>
        <taxon>Bacilli</taxon>
        <taxon>Bacillales</taxon>
        <taxon>Paenibacillaceae</taxon>
        <taxon>Paenibacillus</taxon>
    </lineage>
</organism>
<name>A0ABU9DJM5_9BACL</name>
<keyword evidence="5 7" id="KW-1133">Transmembrane helix</keyword>
<dbReference type="InterPro" id="IPR036259">
    <property type="entry name" value="MFS_trans_sf"/>
</dbReference>
<dbReference type="SUPFAM" id="SSF103473">
    <property type="entry name" value="MFS general substrate transporter"/>
    <property type="match status" value="1"/>
</dbReference>
<evidence type="ECO:0000256" key="5">
    <source>
        <dbReference type="ARBA" id="ARBA00022989"/>
    </source>
</evidence>
<feature type="transmembrane region" description="Helical" evidence="7">
    <location>
        <begin position="335"/>
        <end position="358"/>
    </location>
</feature>
<evidence type="ECO:0000259" key="8">
    <source>
        <dbReference type="PROSITE" id="PS50850"/>
    </source>
</evidence>
<protein>
    <submittedName>
        <fullName evidence="9">MFS transporter</fullName>
    </submittedName>
</protein>
<evidence type="ECO:0000256" key="2">
    <source>
        <dbReference type="ARBA" id="ARBA00022448"/>
    </source>
</evidence>
<reference evidence="9 10" key="1">
    <citation type="submission" date="2024-04" db="EMBL/GenBank/DDBJ databases">
        <title>draft genome sequnece of Paenibacillus filicis.</title>
        <authorList>
            <person name="Kim D.-U."/>
        </authorList>
    </citation>
    <scope>NUCLEOTIDE SEQUENCE [LARGE SCALE GENOMIC DNA]</scope>
    <source>
        <strain evidence="9 10">KACC14197</strain>
    </source>
</reference>
<dbReference type="Proteomes" id="UP001469365">
    <property type="component" value="Unassembled WGS sequence"/>
</dbReference>
<dbReference type="InterPro" id="IPR011701">
    <property type="entry name" value="MFS"/>
</dbReference>
<dbReference type="PANTHER" id="PTHR43124">
    <property type="entry name" value="PURINE EFFLUX PUMP PBUE"/>
    <property type="match status" value="1"/>
</dbReference>
<keyword evidence="4 7" id="KW-0812">Transmembrane</keyword>
<keyword evidence="2" id="KW-0813">Transport</keyword>
<dbReference type="InterPro" id="IPR020846">
    <property type="entry name" value="MFS_dom"/>
</dbReference>
<comment type="caution">
    <text evidence="9">The sequence shown here is derived from an EMBL/GenBank/DDBJ whole genome shotgun (WGS) entry which is preliminary data.</text>
</comment>
<evidence type="ECO:0000256" key="3">
    <source>
        <dbReference type="ARBA" id="ARBA00022475"/>
    </source>
</evidence>
<feature type="transmembrane region" description="Helical" evidence="7">
    <location>
        <begin position="243"/>
        <end position="262"/>
    </location>
</feature>
<gene>
    <name evidence="9" type="ORF">WMW72_14355</name>
</gene>
<dbReference type="PROSITE" id="PS50850">
    <property type="entry name" value="MFS"/>
    <property type="match status" value="1"/>
</dbReference>
<feature type="transmembrane region" description="Helical" evidence="7">
    <location>
        <begin position="274"/>
        <end position="293"/>
    </location>
</feature>
<dbReference type="Gene3D" id="1.20.1250.20">
    <property type="entry name" value="MFS general substrate transporter like domains"/>
    <property type="match status" value="1"/>
</dbReference>
<feature type="transmembrane region" description="Helical" evidence="7">
    <location>
        <begin position="209"/>
        <end position="231"/>
    </location>
</feature>
<dbReference type="CDD" id="cd17324">
    <property type="entry name" value="MFS_NepI_like"/>
    <property type="match status" value="1"/>
</dbReference>
<feature type="transmembrane region" description="Helical" evidence="7">
    <location>
        <begin position="139"/>
        <end position="159"/>
    </location>
</feature>
<evidence type="ECO:0000313" key="10">
    <source>
        <dbReference type="Proteomes" id="UP001469365"/>
    </source>
</evidence>
<comment type="subcellular location">
    <subcellularLocation>
        <location evidence="1">Cell membrane</location>
        <topology evidence="1">Multi-pass membrane protein</topology>
    </subcellularLocation>
</comment>
<feature type="transmembrane region" description="Helical" evidence="7">
    <location>
        <begin position="77"/>
        <end position="94"/>
    </location>
</feature>
<accession>A0ABU9DJM5</accession>
<dbReference type="RefSeq" id="WP_341416179.1">
    <property type="nucleotide sequence ID" value="NZ_JBBPCC010000008.1"/>
</dbReference>
<feature type="transmembrane region" description="Helical" evidence="7">
    <location>
        <begin position="45"/>
        <end position="65"/>
    </location>
</feature>
<keyword evidence="10" id="KW-1185">Reference proteome</keyword>
<sequence length="405" mass="42224">MLLDQKRSTLALLALAISAYAIGTTEFISVGLLPLIAENLHISVTTAGLTVTLYALGVTFGAPVLTSLTSGVSRKMLLISIMIVFIAGNSLAALSNDIGVLLTARVISALAHGVFMSIASTIAADIVPENKRASAISMMFSGLTVATVTGVPLGTWIGQQLGWRAAFIAIAAIGLVALIANTALIPAALRKGIPTPVREQVKLVTNGRLLLAFAITALGYGGTFVVFTYLSPLLHEITGFAESTVAMILLIYGVAIAIGNVIGGKAANHRPLKALFYMFVLQAIVLLVLMFTAPFKAAGLITIFFMGLLAFMNVPGLQIYVVMLAERFAPGARDVASAVNIAAFNAGIAIGAFLGGVVTDSIGLIHTTWIGAVMVFAAVLLTGWSRALERKDSRTPSKPAQTGRS</sequence>
<evidence type="ECO:0000256" key="6">
    <source>
        <dbReference type="ARBA" id="ARBA00023136"/>
    </source>
</evidence>
<evidence type="ECO:0000256" key="4">
    <source>
        <dbReference type="ARBA" id="ARBA00022692"/>
    </source>
</evidence>
<dbReference type="InterPro" id="IPR050189">
    <property type="entry name" value="MFS_Efflux_Transporters"/>
</dbReference>
<dbReference type="Pfam" id="PF07690">
    <property type="entry name" value="MFS_1"/>
    <property type="match status" value="1"/>
</dbReference>
<dbReference type="EMBL" id="JBBPCC010000008">
    <property type="protein sequence ID" value="MEK8129083.1"/>
    <property type="molecule type" value="Genomic_DNA"/>
</dbReference>
<proteinExistence type="predicted"/>
<feature type="transmembrane region" description="Helical" evidence="7">
    <location>
        <begin position="364"/>
        <end position="384"/>
    </location>
</feature>
<evidence type="ECO:0000256" key="7">
    <source>
        <dbReference type="SAM" id="Phobius"/>
    </source>
</evidence>
<feature type="transmembrane region" description="Helical" evidence="7">
    <location>
        <begin position="165"/>
        <end position="189"/>
    </location>
</feature>
<keyword evidence="3" id="KW-1003">Cell membrane</keyword>
<dbReference type="PANTHER" id="PTHR43124:SF8">
    <property type="entry name" value="INNER MEMBRANE TRANSPORT PROTEIN YDHP"/>
    <property type="match status" value="1"/>
</dbReference>
<feature type="domain" description="Major facilitator superfamily (MFS) profile" evidence="8">
    <location>
        <begin position="11"/>
        <end position="390"/>
    </location>
</feature>
<evidence type="ECO:0000313" key="9">
    <source>
        <dbReference type="EMBL" id="MEK8129083.1"/>
    </source>
</evidence>